<comment type="caution">
    <text evidence="7">The sequence shown here is derived from an EMBL/GenBank/DDBJ whole genome shotgun (WGS) entry which is preliminary data.</text>
</comment>
<evidence type="ECO:0000256" key="3">
    <source>
        <dbReference type="ARBA" id="ARBA00012918"/>
    </source>
</evidence>
<dbReference type="NCBIfam" id="TIGR03814">
    <property type="entry name" value="Gln_ase"/>
    <property type="match status" value="1"/>
</dbReference>
<sequence length="315" mass="34706">MEIKNIAEVLNDALEYGRKYINKGNVATYIPELAKVDKNLLGVSIVTMGGKRYHAGDWQHEFTIQSISKTISLIFALEHFGSEYVFSKVGMESSGDPFNSLDKLEIKNKYPSNPFINAGAIAVAGLIADKYEFEDYLVLVRRLCGRDLIEVDKNVYISENETGLLNRSMAYLMKNSGVLDTDVEETLKFYFRMCSIKMNTNDLANYASILANDGVEVKSGIRLIDKSTIKILKSLMVTCGMYDGSGEFAIRVGMPAKSGVGGGIVASAENKMGIGIFGPAIDTQGNSVGGYHILEYLSNELGLHYFSRELSNVVY</sequence>
<dbReference type="Pfam" id="PF04960">
    <property type="entry name" value="Glutaminase"/>
    <property type="match status" value="1"/>
</dbReference>
<dbReference type="Gene3D" id="3.40.710.10">
    <property type="entry name" value="DD-peptidase/beta-lactamase superfamily"/>
    <property type="match status" value="1"/>
</dbReference>
<comment type="catalytic activity">
    <reaction evidence="5 6">
        <text>L-glutamine + H2O = L-glutamate + NH4(+)</text>
        <dbReference type="Rhea" id="RHEA:15889"/>
        <dbReference type="ChEBI" id="CHEBI:15377"/>
        <dbReference type="ChEBI" id="CHEBI:28938"/>
        <dbReference type="ChEBI" id="CHEBI:29985"/>
        <dbReference type="ChEBI" id="CHEBI:58359"/>
        <dbReference type="EC" id="3.5.1.2"/>
    </reaction>
</comment>
<comment type="similarity">
    <text evidence="1 6">Belongs to the glutaminase family.</text>
</comment>
<organism evidence="7 8">
    <name type="scientific">Clostridium malenominatum</name>
    <dbReference type="NCBI Taxonomy" id="1539"/>
    <lineage>
        <taxon>Bacteria</taxon>
        <taxon>Bacillati</taxon>
        <taxon>Bacillota</taxon>
        <taxon>Clostridia</taxon>
        <taxon>Eubacteriales</taxon>
        <taxon>Clostridiaceae</taxon>
        <taxon>Clostridium</taxon>
    </lineage>
</organism>
<evidence type="ECO:0000256" key="5">
    <source>
        <dbReference type="ARBA" id="ARBA00049534"/>
    </source>
</evidence>
<dbReference type="PANTHER" id="PTHR12544">
    <property type="entry name" value="GLUTAMINASE"/>
    <property type="match status" value="1"/>
</dbReference>
<feature type="binding site" evidence="6">
    <location>
        <position position="117"/>
    </location>
    <ligand>
        <name>substrate</name>
    </ligand>
</feature>
<feature type="binding site" evidence="6">
    <location>
        <position position="242"/>
    </location>
    <ligand>
        <name>substrate</name>
    </ligand>
</feature>
<dbReference type="HAMAP" id="MF_00313">
    <property type="entry name" value="Glutaminase"/>
    <property type="match status" value="1"/>
</dbReference>
<comment type="subunit">
    <text evidence="2 6">Homotetramer.</text>
</comment>
<feature type="binding site" evidence="6">
    <location>
        <position position="166"/>
    </location>
    <ligand>
        <name>substrate</name>
    </ligand>
</feature>
<keyword evidence="8" id="KW-1185">Reference proteome</keyword>
<keyword evidence="4 6" id="KW-0378">Hydrolase</keyword>
<accession>A0ABN1IN09</accession>
<keyword evidence="6" id="KW-0007">Acetylation</keyword>
<dbReference type="InterPro" id="IPR012338">
    <property type="entry name" value="Beta-lactam/transpept-like"/>
</dbReference>
<evidence type="ECO:0000256" key="4">
    <source>
        <dbReference type="ARBA" id="ARBA00022801"/>
    </source>
</evidence>
<evidence type="ECO:0000313" key="8">
    <source>
        <dbReference type="Proteomes" id="UP001500339"/>
    </source>
</evidence>
<dbReference type="EMBL" id="BAAACF010000001">
    <property type="protein sequence ID" value="GAA0717788.1"/>
    <property type="molecule type" value="Genomic_DNA"/>
</dbReference>
<protein>
    <recommendedName>
        <fullName evidence="3 6">Glutaminase</fullName>
        <ecNumber evidence="3 6">3.5.1.2</ecNumber>
    </recommendedName>
</protein>
<dbReference type="PANTHER" id="PTHR12544:SF29">
    <property type="entry name" value="GLUTAMINASE"/>
    <property type="match status" value="1"/>
</dbReference>
<name>A0ABN1IN09_9CLOT</name>
<evidence type="ECO:0000313" key="7">
    <source>
        <dbReference type="EMBL" id="GAA0717788.1"/>
    </source>
</evidence>
<evidence type="ECO:0000256" key="1">
    <source>
        <dbReference type="ARBA" id="ARBA00011076"/>
    </source>
</evidence>
<reference evidence="7 8" key="1">
    <citation type="journal article" date="2019" name="Int. J. Syst. Evol. Microbiol.">
        <title>The Global Catalogue of Microorganisms (GCM) 10K type strain sequencing project: providing services to taxonomists for standard genome sequencing and annotation.</title>
        <authorList>
            <consortium name="The Broad Institute Genomics Platform"/>
            <consortium name="The Broad Institute Genome Sequencing Center for Infectious Disease"/>
            <person name="Wu L."/>
            <person name="Ma J."/>
        </authorList>
    </citation>
    <scope>NUCLEOTIDE SEQUENCE [LARGE SCALE GENOMIC DNA]</scope>
    <source>
        <strain evidence="7 8">JCM 1405</strain>
    </source>
</reference>
<dbReference type="EC" id="3.5.1.2" evidence="3 6"/>
<gene>
    <name evidence="7" type="primary">glsA_1</name>
    <name evidence="6" type="synonym">glsA</name>
    <name evidence="7" type="ORF">GCM10008905_03730</name>
</gene>
<feature type="binding site" evidence="6">
    <location>
        <position position="260"/>
    </location>
    <ligand>
        <name>substrate</name>
    </ligand>
</feature>
<dbReference type="SUPFAM" id="SSF56601">
    <property type="entry name" value="beta-lactamase/transpeptidase-like"/>
    <property type="match status" value="1"/>
</dbReference>
<dbReference type="InterPro" id="IPR015868">
    <property type="entry name" value="Glutaminase"/>
</dbReference>
<feature type="binding site" evidence="6">
    <location>
        <position position="159"/>
    </location>
    <ligand>
        <name>substrate</name>
    </ligand>
</feature>
<feature type="binding site" evidence="6">
    <location>
        <position position="190"/>
    </location>
    <ligand>
        <name>substrate</name>
    </ligand>
</feature>
<dbReference type="Proteomes" id="UP001500339">
    <property type="component" value="Unassembled WGS sequence"/>
</dbReference>
<feature type="binding site" evidence="6">
    <location>
        <position position="66"/>
    </location>
    <ligand>
        <name>substrate</name>
    </ligand>
</feature>
<proteinExistence type="inferred from homology"/>
<evidence type="ECO:0000256" key="2">
    <source>
        <dbReference type="ARBA" id="ARBA00011881"/>
    </source>
</evidence>
<evidence type="ECO:0000256" key="6">
    <source>
        <dbReference type="HAMAP-Rule" id="MF_00313"/>
    </source>
</evidence>